<organism evidence="1 2">
    <name type="scientific">Paractinoplanes tereljensis</name>
    <dbReference type="NCBI Taxonomy" id="571912"/>
    <lineage>
        <taxon>Bacteria</taxon>
        <taxon>Bacillati</taxon>
        <taxon>Actinomycetota</taxon>
        <taxon>Actinomycetes</taxon>
        <taxon>Micromonosporales</taxon>
        <taxon>Micromonosporaceae</taxon>
        <taxon>Paractinoplanes</taxon>
    </lineage>
</organism>
<proteinExistence type="predicted"/>
<dbReference type="RefSeq" id="WP_203812817.1">
    <property type="nucleotide sequence ID" value="NZ_BOMY01000050.1"/>
</dbReference>
<dbReference type="AlphaFoldDB" id="A0A919NVE6"/>
<dbReference type="EMBL" id="BOMY01000050">
    <property type="protein sequence ID" value="GIF24975.1"/>
    <property type="molecule type" value="Genomic_DNA"/>
</dbReference>
<sequence length="95" mass="9986">MSDDDELDFDPAWQGARLLSAAGRELGAQRDGPGAAVAAVSAAPPWGGDEAGQAFEQRYRPVETQVLTAWQQLAAYVESLGDAAARAAQDSLEQP</sequence>
<dbReference type="Proteomes" id="UP000623608">
    <property type="component" value="Unassembled WGS sequence"/>
</dbReference>
<name>A0A919NVE6_9ACTN</name>
<gene>
    <name evidence="1" type="ORF">Ate02nite_77050</name>
</gene>
<comment type="caution">
    <text evidence="1">The sequence shown here is derived from an EMBL/GenBank/DDBJ whole genome shotgun (WGS) entry which is preliminary data.</text>
</comment>
<keyword evidence="2" id="KW-1185">Reference proteome</keyword>
<accession>A0A919NVE6</accession>
<protein>
    <submittedName>
        <fullName evidence="1">Uncharacterized protein</fullName>
    </submittedName>
</protein>
<evidence type="ECO:0000313" key="1">
    <source>
        <dbReference type="EMBL" id="GIF24975.1"/>
    </source>
</evidence>
<reference evidence="1" key="1">
    <citation type="submission" date="2021-01" db="EMBL/GenBank/DDBJ databases">
        <title>Whole genome shotgun sequence of Actinoplanes tereljensis NBRC 105297.</title>
        <authorList>
            <person name="Komaki H."/>
            <person name="Tamura T."/>
        </authorList>
    </citation>
    <scope>NUCLEOTIDE SEQUENCE</scope>
    <source>
        <strain evidence="1">NBRC 105297</strain>
    </source>
</reference>
<evidence type="ECO:0000313" key="2">
    <source>
        <dbReference type="Proteomes" id="UP000623608"/>
    </source>
</evidence>